<dbReference type="Proteomes" id="UP000022082">
    <property type="component" value="Unassembled WGS sequence"/>
</dbReference>
<dbReference type="AlphaFoldDB" id="A0A015X9P2"/>
<reference evidence="1 2" key="1">
    <citation type="submission" date="2014-02" db="EMBL/GenBank/DDBJ databases">
        <authorList>
            <person name="Sears C."/>
            <person name="Carroll K."/>
            <person name="Sack B.R."/>
            <person name="Qadri F."/>
            <person name="Myers L.L."/>
            <person name="Chung G.-T."/>
            <person name="Escheverria P."/>
            <person name="Fraser C.M."/>
            <person name="Sadzewicz L."/>
            <person name="Shefchek K.A."/>
            <person name="Tallon L."/>
            <person name="Das S.P."/>
            <person name="Daugherty S."/>
            <person name="Mongodin E.F."/>
        </authorList>
    </citation>
    <scope>NUCLEOTIDE SEQUENCE [LARGE SCALE GENOMIC DNA]</scope>
    <source>
        <strain evidence="1 2">S36L11</strain>
    </source>
</reference>
<dbReference type="RefSeq" id="WP_032556829.1">
    <property type="nucleotide sequence ID" value="NZ_JGDJ01000213.1"/>
</dbReference>
<organism evidence="1 2">
    <name type="scientific">Bacteroides fragilis str. S36L11</name>
    <dbReference type="NCBI Taxonomy" id="1339327"/>
    <lineage>
        <taxon>Bacteria</taxon>
        <taxon>Pseudomonadati</taxon>
        <taxon>Bacteroidota</taxon>
        <taxon>Bacteroidia</taxon>
        <taxon>Bacteroidales</taxon>
        <taxon>Bacteroidaceae</taxon>
        <taxon>Bacteroides</taxon>
    </lineage>
</organism>
<dbReference type="EMBL" id="JGDJ01000213">
    <property type="protein sequence ID" value="EXZ28428.1"/>
    <property type="molecule type" value="Genomic_DNA"/>
</dbReference>
<dbReference type="PATRIC" id="fig|1339327.3.peg.2972"/>
<sequence length="120" mass="14054">MNRIQELEAEIQRIKKEEADSKKAKYQHFVGKYVHRAHTSYEKIVGIDRIDTDEFGDEVVFDSIHVYYDNRGDEYNNDASVNLQGWGQAYAEELEKQLISHETFSKALNDCIDLIKRRLA</sequence>
<evidence type="ECO:0000313" key="1">
    <source>
        <dbReference type="EMBL" id="EXZ28428.1"/>
    </source>
</evidence>
<accession>A0A015X9P2</accession>
<name>A0A015X9P2_BACFG</name>
<comment type="caution">
    <text evidence="1">The sequence shown here is derived from an EMBL/GenBank/DDBJ whole genome shotgun (WGS) entry which is preliminary data.</text>
</comment>
<protein>
    <submittedName>
        <fullName evidence="1">Uncharacterized protein</fullName>
    </submittedName>
</protein>
<evidence type="ECO:0000313" key="2">
    <source>
        <dbReference type="Proteomes" id="UP000022082"/>
    </source>
</evidence>
<gene>
    <name evidence="1" type="ORF">M136_2359</name>
</gene>
<proteinExistence type="predicted"/>